<dbReference type="SUPFAM" id="SSF56731">
    <property type="entry name" value="DNA primase core"/>
    <property type="match status" value="2"/>
</dbReference>
<feature type="domain" description="DUF3991" evidence="1">
    <location>
        <begin position="121"/>
        <end position="191"/>
    </location>
</feature>
<gene>
    <name evidence="2" type="ORF">SAMN02745176_03349</name>
</gene>
<dbReference type="OrthoDB" id="9802530at2"/>
<dbReference type="InterPro" id="IPR050219">
    <property type="entry name" value="DnaG_primase"/>
</dbReference>
<dbReference type="AlphaFoldDB" id="A0A1M6IPL1"/>
<dbReference type="Proteomes" id="UP000184442">
    <property type="component" value="Unassembled WGS sequence"/>
</dbReference>
<dbReference type="GO" id="GO:0005737">
    <property type="term" value="C:cytoplasm"/>
    <property type="evidence" value="ECO:0007669"/>
    <property type="project" value="TreeGrafter"/>
</dbReference>
<dbReference type="EMBL" id="FQZS01000036">
    <property type="protein sequence ID" value="SHJ36401.1"/>
    <property type="molecule type" value="Genomic_DNA"/>
</dbReference>
<dbReference type="STRING" id="1122184.SAMN02745176_03349"/>
<evidence type="ECO:0000259" key="1">
    <source>
        <dbReference type="Pfam" id="PF13154"/>
    </source>
</evidence>
<protein>
    <recommendedName>
        <fullName evidence="1">DUF3991 domain-containing protein</fullName>
    </recommendedName>
</protein>
<dbReference type="PANTHER" id="PTHR30313">
    <property type="entry name" value="DNA PRIMASE"/>
    <property type="match status" value="1"/>
</dbReference>
<name>A0A1M6IPL1_9FIRM</name>
<organism evidence="2 3">
    <name type="scientific">Lutispora thermophila DSM 19022</name>
    <dbReference type="NCBI Taxonomy" id="1122184"/>
    <lineage>
        <taxon>Bacteria</taxon>
        <taxon>Bacillati</taxon>
        <taxon>Bacillota</taxon>
        <taxon>Clostridia</taxon>
        <taxon>Lutisporales</taxon>
        <taxon>Lutisporaceae</taxon>
        <taxon>Lutispora</taxon>
    </lineage>
</organism>
<reference evidence="2 3" key="1">
    <citation type="submission" date="2016-11" db="EMBL/GenBank/DDBJ databases">
        <authorList>
            <person name="Jaros S."/>
            <person name="Januszkiewicz K."/>
            <person name="Wedrychowicz H."/>
        </authorList>
    </citation>
    <scope>NUCLEOTIDE SEQUENCE [LARGE SCALE GENOMIC DNA]</scope>
    <source>
        <strain evidence="2 3">DSM 19022</strain>
    </source>
</reference>
<dbReference type="RefSeq" id="WP_073027807.1">
    <property type="nucleotide sequence ID" value="NZ_FQZS01000036.1"/>
</dbReference>
<sequence>MFYSKEQIEKARNADLLTYLQQSGYRLIKSARNEYRLEEHDSLVISNNKWYWFSRGIGGNTLDFLIKYEGKRLTEAVGTLIGIYGREDRIVNIKTYIPEKKKVVTELKLPEKNKDCRRVYAYLIKTRCLDKEIVNDMVKEKLIYESKDTHNVVFLGKDKDGNIKHASMRGTLSDKSFKGDCLGSDKKYCFNIKGRSDTLFVFESAIDLLSHATITKMKKRDYREDHRLSSGGVSSVALFQYLEDNPGIKNVVLCLDNDEAGEKAKIRIAKELLEKGYEVSEDFPPSGKDWNEYLKKLSDRMKNTSILGII</sequence>
<accession>A0A1M6IPL1</accession>
<dbReference type="GO" id="GO:0006269">
    <property type="term" value="P:DNA replication, synthesis of primer"/>
    <property type="evidence" value="ECO:0007669"/>
    <property type="project" value="TreeGrafter"/>
</dbReference>
<evidence type="ECO:0000313" key="3">
    <source>
        <dbReference type="Proteomes" id="UP000184442"/>
    </source>
</evidence>
<dbReference type="Pfam" id="PF13155">
    <property type="entry name" value="Toprim_2"/>
    <property type="match status" value="1"/>
</dbReference>
<dbReference type="SUPFAM" id="SSF57783">
    <property type="entry name" value="Zinc beta-ribbon"/>
    <property type="match status" value="1"/>
</dbReference>
<proteinExistence type="predicted"/>
<dbReference type="PANTHER" id="PTHR30313:SF2">
    <property type="entry name" value="DNA PRIMASE"/>
    <property type="match status" value="1"/>
</dbReference>
<evidence type="ECO:0000313" key="2">
    <source>
        <dbReference type="EMBL" id="SHJ36401.1"/>
    </source>
</evidence>
<keyword evidence="3" id="KW-1185">Reference proteome</keyword>
<dbReference type="Pfam" id="PF13154">
    <property type="entry name" value="DUF3991"/>
    <property type="match status" value="1"/>
</dbReference>
<dbReference type="Gene3D" id="3.40.1360.10">
    <property type="match status" value="1"/>
</dbReference>
<dbReference type="InterPro" id="IPR025054">
    <property type="entry name" value="DUF3991"/>
</dbReference>